<gene>
    <name evidence="2" type="ORF">KL86DES1_20557</name>
</gene>
<sequence length="26" mass="2708">MLVPGRQQPACSPFVGEFSGKSLQSG</sequence>
<proteinExistence type="predicted"/>
<evidence type="ECO:0000313" key="2">
    <source>
        <dbReference type="EMBL" id="SCM72361.1"/>
    </source>
</evidence>
<organism evidence="2">
    <name type="scientific">uncultured Desulfovibrio sp</name>
    <dbReference type="NCBI Taxonomy" id="167968"/>
    <lineage>
        <taxon>Bacteria</taxon>
        <taxon>Pseudomonadati</taxon>
        <taxon>Thermodesulfobacteriota</taxon>
        <taxon>Desulfovibrionia</taxon>
        <taxon>Desulfovibrionales</taxon>
        <taxon>Desulfovibrionaceae</taxon>
        <taxon>Desulfovibrio</taxon>
        <taxon>environmental samples</taxon>
    </lineage>
</organism>
<feature type="region of interest" description="Disordered" evidence="1">
    <location>
        <begin position="1"/>
        <end position="26"/>
    </location>
</feature>
<name>A0A212L491_9BACT</name>
<dbReference type="AlphaFoldDB" id="A0A212L491"/>
<protein>
    <submittedName>
        <fullName evidence="2">Uncharacterized protein</fullName>
    </submittedName>
</protein>
<reference evidence="2" key="1">
    <citation type="submission" date="2016-08" db="EMBL/GenBank/DDBJ databases">
        <authorList>
            <person name="Seilhamer J.J."/>
        </authorList>
    </citation>
    <scope>NUCLEOTIDE SEQUENCE</scope>
    <source>
        <strain evidence="2">86-1</strain>
    </source>
</reference>
<evidence type="ECO:0000256" key="1">
    <source>
        <dbReference type="SAM" id="MobiDB-lite"/>
    </source>
</evidence>
<dbReference type="EMBL" id="FMJC01000002">
    <property type="protein sequence ID" value="SCM72361.1"/>
    <property type="molecule type" value="Genomic_DNA"/>
</dbReference>
<accession>A0A212L491</accession>